<protein>
    <submittedName>
        <fullName evidence="1">Uncharacterized protein</fullName>
    </submittedName>
</protein>
<accession>A0ABR8JA53</accession>
<name>A0ABR8JA53_9NOST</name>
<dbReference type="Proteomes" id="UP000660381">
    <property type="component" value="Unassembled WGS sequence"/>
</dbReference>
<gene>
    <name evidence="1" type="ORF">H6G68_19330</name>
</gene>
<dbReference type="EMBL" id="JACJTQ010000034">
    <property type="protein sequence ID" value="MBD2693881.1"/>
    <property type="molecule type" value="Genomic_DNA"/>
</dbReference>
<organism evidence="1 2">
    <name type="scientific">Anabaena catenula FACHB-362</name>
    <dbReference type="NCBI Taxonomy" id="2692877"/>
    <lineage>
        <taxon>Bacteria</taxon>
        <taxon>Bacillati</taxon>
        <taxon>Cyanobacteriota</taxon>
        <taxon>Cyanophyceae</taxon>
        <taxon>Nostocales</taxon>
        <taxon>Nostocaceae</taxon>
        <taxon>Anabaena</taxon>
    </lineage>
</organism>
<comment type="caution">
    <text evidence="1">The sequence shown here is derived from an EMBL/GenBank/DDBJ whole genome shotgun (WGS) entry which is preliminary data.</text>
</comment>
<dbReference type="RefSeq" id="WP_190908092.1">
    <property type="nucleotide sequence ID" value="NZ_JACJTQ010000034.1"/>
</dbReference>
<proteinExistence type="predicted"/>
<evidence type="ECO:0000313" key="1">
    <source>
        <dbReference type="EMBL" id="MBD2693881.1"/>
    </source>
</evidence>
<sequence length="101" mass="11253">MTDKGEERTASGVYNFVVDLQGIIFIRKASARILGYPEPIGHVDLAMGKDVKYAGQIYFSGRNKRGILRNWNNASGHYKPQAEFMANSGLPGELFESCLLR</sequence>
<reference evidence="1 2" key="1">
    <citation type="journal article" date="2020" name="ISME J.">
        <title>Comparative genomics reveals insights into cyanobacterial evolution and habitat adaptation.</title>
        <authorList>
            <person name="Chen M.Y."/>
            <person name="Teng W.K."/>
            <person name="Zhao L."/>
            <person name="Hu C.X."/>
            <person name="Zhou Y.K."/>
            <person name="Han B.P."/>
            <person name="Song L.R."/>
            <person name="Shu W.S."/>
        </authorList>
    </citation>
    <scope>NUCLEOTIDE SEQUENCE [LARGE SCALE GENOMIC DNA]</scope>
    <source>
        <strain evidence="1 2">FACHB-362</strain>
    </source>
</reference>
<evidence type="ECO:0000313" key="2">
    <source>
        <dbReference type="Proteomes" id="UP000660381"/>
    </source>
</evidence>
<keyword evidence="2" id="KW-1185">Reference proteome</keyword>